<dbReference type="OrthoDB" id="9769774at2"/>
<dbReference type="Pfam" id="PF13596">
    <property type="entry name" value="PAS_10"/>
    <property type="match status" value="1"/>
</dbReference>
<dbReference type="Proteomes" id="UP000198402">
    <property type="component" value="Unassembled WGS sequence"/>
</dbReference>
<dbReference type="STRING" id="1302250.GCA_001313225_03198"/>
<name>A0A1Z5IGD5_9LACO</name>
<gene>
    <name evidence="2" type="ORF">IWT126_00764</name>
</gene>
<feature type="compositionally biased region" description="Polar residues" evidence="1">
    <location>
        <begin position="174"/>
        <end position="185"/>
    </location>
</feature>
<reference evidence="2 3" key="1">
    <citation type="submission" date="2015-11" db="EMBL/GenBank/DDBJ databases">
        <title>Draft genome sequences of new species of the genus Lactobacillus isolated from orchardgrass silage.</title>
        <authorList>
            <person name="Tohno M."/>
            <person name="Tanizawa Y."/>
            <person name="Arita M."/>
        </authorList>
    </citation>
    <scope>NUCLEOTIDE SEQUENCE [LARGE SCALE GENOMIC DNA]</scope>
    <source>
        <strain evidence="2 3">IWT126</strain>
    </source>
</reference>
<feature type="region of interest" description="Disordered" evidence="1">
    <location>
        <begin position="145"/>
        <end position="185"/>
    </location>
</feature>
<sequence length="185" mass="20243">MSDDEPFMKDAHVTFPSGTLTLTELQQLFKTLPFELDLVDANDRFSWYSDQPNRNHVRSKDQLGKTLAEIHPAKILPAIKSLIESFKTGKRDSINIPSMQNGHKIMTTYYALRDDAGTYLGTLECTANVDQILAMSENGAFDAISGASSKPNKPAHPADATTGASAKPKMPENIDTTTSASQQPK</sequence>
<dbReference type="Gene3D" id="3.30.450.20">
    <property type="entry name" value="PAS domain"/>
    <property type="match status" value="1"/>
</dbReference>
<evidence type="ECO:0000256" key="1">
    <source>
        <dbReference type="SAM" id="MobiDB-lite"/>
    </source>
</evidence>
<proteinExistence type="predicted"/>
<evidence type="ECO:0000313" key="3">
    <source>
        <dbReference type="Proteomes" id="UP000198402"/>
    </source>
</evidence>
<dbReference type="EMBL" id="BCMG01000003">
    <property type="protein sequence ID" value="GAX00749.1"/>
    <property type="molecule type" value="Genomic_DNA"/>
</dbReference>
<keyword evidence="3" id="KW-1185">Reference proteome</keyword>
<protein>
    <submittedName>
        <fullName evidence="2">NADPH-dependent FMN reductase</fullName>
    </submittedName>
</protein>
<dbReference type="AlphaFoldDB" id="A0A1Z5IGD5"/>
<evidence type="ECO:0000313" key="2">
    <source>
        <dbReference type="EMBL" id="GAX00749.1"/>
    </source>
</evidence>
<dbReference type="RefSeq" id="WP_054656300.1">
    <property type="nucleotide sequence ID" value="NZ_BBFL01000018.1"/>
</dbReference>
<comment type="caution">
    <text evidence="2">The sequence shown here is derived from an EMBL/GenBank/DDBJ whole genome shotgun (WGS) entry which is preliminary data.</text>
</comment>
<accession>A0A1Z5IGD5</accession>
<organism evidence="2 3">
    <name type="scientific">Secundilactobacillus silagei JCM 19001</name>
    <dbReference type="NCBI Taxonomy" id="1302250"/>
    <lineage>
        <taxon>Bacteria</taxon>
        <taxon>Bacillati</taxon>
        <taxon>Bacillota</taxon>
        <taxon>Bacilli</taxon>
        <taxon>Lactobacillales</taxon>
        <taxon>Lactobacillaceae</taxon>
        <taxon>Secundilactobacillus</taxon>
    </lineage>
</organism>